<dbReference type="AlphaFoldDB" id="A0A1J8R378"/>
<accession>A0A1J8R378</accession>
<name>A0A1J8R378_9AGAM</name>
<keyword evidence="2" id="KW-1185">Reference proteome</keyword>
<dbReference type="Proteomes" id="UP000183567">
    <property type="component" value="Unassembled WGS sequence"/>
</dbReference>
<evidence type="ECO:0000313" key="1">
    <source>
        <dbReference type="EMBL" id="OJA20264.1"/>
    </source>
</evidence>
<sequence>MRVTDLAIVDTKRITCLHGFPRIPNGVHLYTTSIDITERDYREGTVPEEFEFTFLSISEASIFHPYGGEIVPVRPAQASPKAHNFDRTGCIHFPVPIGYLYGNRLKASKRLHCVSNHTLNKDKVKDHASVFILFTRVRECLSMRANTSAGYRRDLVSQLNLMTTYILFVLQGSSGKATMMIKLKKRMGAEIGESTAALPHQ</sequence>
<evidence type="ECO:0000313" key="2">
    <source>
        <dbReference type="Proteomes" id="UP000183567"/>
    </source>
</evidence>
<protein>
    <submittedName>
        <fullName evidence="1">Uncharacterized protein</fullName>
    </submittedName>
</protein>
<dbReference type="OrthoDB" id="10584508at2759"/>
<comment type="caution">
    <text evidence="1">The sequence shown here is derived from an EMBL/GenBank/DDBJ whole genome shotgun (WGS) entry which is preliminary data.</text>
</comment>
<organism evidence="1 2">
    <name type="scientific">Rhizopogon vesiculosus</name>
    <dbReference type="NCBI Taxonomy" id="180088"/>
    <lineage>
        <taxon>Eukaryota</taxon>
        <taxon>Fungi</taxon>
        <taxon>Dikarya</taxon>
        <taxon>Basidiomycota</taxon>
        <taxon>Agaricomycotina</taxon>
        <taxon>Agaricomycetes</taxon>
        <taxon>Agaricomycetidae</taxon>
        <taxon>Boletales</taxon>
        <taxon>Suillineae</taxon>
        <taxon>Rhizopogonaceae</taxon>
        <taxon>Rhizopogon</taxon>
    </lineage>
</organism>
<proteinExistence type="predicted"/>
<reference evidence="1 2" key="1">
    <citation type="submission" date="2016-03" db="EMBL/GenBank/DDBJ databases">
        <title>Comparative genomics of the ectomycorrhizal sister species Rhizopogon vinicolor and Rhizopogon vesiculosus (Basidiomycota: Boletales) reveals a divergence of the mating type B locus.</title>
        <authorList>
            <person name="Mujic A.B."/>
            <person name="Kuo A."/>
            <person name="Tritt A."/>
            <person name="Lipzen A."/>
            <person name="Chen C."/>
            <person name="Johnson J."/>
            <person name="Sharma A."/>
            <person name="Barry K."/>
            <person name="Grigoriev I.V."/>
            <person name="Spatafora J.W."/>
        </authorList>
    </citation>
    <scope>NUCLEOTIDE SEQUENCE [LARGE SCALE GENOMIC DNA]</scope>
    <source>
        <strain evidence="1 2">AM-OR11-056</strain>
    </source>
</reference>
<gene>
    <name evidence="1" type="ORF">AZE42_04301</name>
</gene>
<dbReference type="EMBL" id="LVVM01000661">
    <property type="protein sequence ID" value="OJA20264.1"/>
    <property type="molecule type" value="Genomic_DNA"/>
</dbReference>